<dbReference type="Pfam" id="PF01498">
    <property type="entry name" value="HTH_Tnp_Tc3_2"/>
    <property type="match status" value="1"/>
</dbReference>
<sequence>MSLETVSKIPRHVRSMEIRAEVPNQWYAYPLGYAKDQLGGTSQSISQHTTRRTLERVVISSRRPSRVPLVSQRNRKRRLFWAQKRRNWSLEDWKKVSWSDESRFLPHHTDDKIRIWRKQYEFMDRPSCQMTPLQAGGGGVMVWGMISWSALGPLISMDTTMNSTVYLNIIADHVHSLIFS</sequence>
<keyword evidence="3" id="KW-1185">Reference proteome</keyword>
<dbReference type="Gene3D" id="3.30.420.10">
    <property type="entry name" value="Ribonuclease H-like superfamily/Ribonuclease H"/>
    <property type="match status" value="1"/>
</dbReference>
<dbReference type="GO" id="GO:0015074">
    <property type="term" value="P:DNA integration"/>
    <property type="evidence" value="ECO:0007669"/>
    <property type="project" value="InterPro"/>
</dbReference>
<evidence type="ECO:0000259" key="1">
    <source>
        <dbReference type="Pfam" id="PF01498"/>
    </source>
</evidence>
<dbReference type="Proteomes" id="UP000499080">
    <property type="component" value="Unassembled WGS sequence"/>
</dbReference>
<gene>
    <name evidence="2" type="ORF">AVEN_42413_1</name>
</gene>
<comment type="caution">
    <text evidence="2">The sequence shown here is derived from an EMBL/GenBank/DDBJ whole genome shotgun (WGS) entry which is preliminary data.</text>
</comment>
<dbReference type="AlphaFoldDB" id="A0A4Y2QCA3"/>
<proteinExistence type="predicted"/>
<dbReference type="InterPro" id="IPR002492">
    <property type="entry name" value="Transposase_Tc1-like"/>
</dbReference>
<dbReference type="EMBL" id="BGPR01137561">
    <property type="protein sequence ID" value="GBN60257.1"/>
    <property type="molecule type" value="Genomic_DNA"/>
</dbReference>
<protein>
    <recommendedName>
        <fullName evidence="1">Transposase Tc1-like domain-containing protein</fullName>
    </recommendedName>
</protein>
<feature type="domain" description="Transposase Tc1-like" evidence="1">
    <location>
        <begin position="43"/>
        <end position="87"/>
    </location>
</feature>
<evidence type="ECO:0000313" key="2">
    <source>
        <dbReference type="EMBL" id="GBN60257.1"/>
    </source>
</evidence>
<dbReference type="GO" id="GO:0003677">
    <property type="term" value="F:DNA binding"/>
    <property type="evidence" value="ECO:0007669"/>
    <property type="project" value="InterPro"/>
</dbReference>
<organism evidence="2 3">
    <name type="scientific">Araneus ventricosus</name>
    <name type="common">Orbweaver spider</name>
    <name type="synonym">Epeira ventricosa</name>
    <dbReference type="NCBI Taxonomy" id="182803"/>
    <lineage>
        <taxon>Eukaryota</taxon>
        <taxon>Metazoa</taxon>
        <taxon>Ecdysozoa</taxon>
        <taxon>Arthropoda</taxon>
        <taxon>Chelicerata</taxon>
        <taxon>Arachnida</taxon>
        <taxon>Araneae</taxon>
        <taxon>Araneomorphae</taxon>
        <taxon>Entelegynae</taxon>
        <taxon>Araneoidea</taxon>
        <taxon>Araneidae</taxon>
        <taxon>Araneus</taxon>
    </lineage>
</organism>
<name>A0A4Y2QCA3_ARAVE</name>
<dbReference type="InterPro" id="IPR036397">
    <property type="entry name" value="RNaseH_sf"/>
</dbReference>
<evidence type="ECO:0000313" key="3">
    <source>
        <dbReference type="Proteomes" id="UP000499080"/>
    </source>
</evidence>
<dbReference type="GO" id="GO:0006313">
    <property type="term" value="P:DNA transposition"/>
    <property type="evidence" value="ECO:0007669"/>
    <property type="project" value="InterPro"/>
</dbReference>
<reference evidence="2 3" key="1">
    <citation type="journal article" date="2019" name="Sci. Rep.">
        <title>Orb-weaving spider Araneus ventricosus genome elucidates the spidroin gene catalogue.</title>
        <authorList>
            <person name="Kono N."/>
            <person name="Nakamura H."/>
            <person name="Ohtoshi R."/>
            <person name="Moran D.A.P."/>
            <person name="Shinohara A."/>
            <person name="Yoshida Y."/>
            <person name="Fujiwara M."/>
            <person name="Mori M."/>
            <person name="Tomita M."/>
            <person name="Arakawa K."/>
        </authorList>
    </citation>
    <scope>NUCLEOTIDE SEQUENCE [LARGE SCALE GENOMIC DNA]</scope>
</reference>
<accession>A0A4Y2QCA3</accession>